<feature type="compositionally biased region" description="Polar residues" evidence="1">
    <location>
        <begin position="1"/>
        <end position="15"/>
    </location>
</feature>
<feature type="region of interest" description="Disordered" evidence="1">
    <location>
        <begin position="1"/>
        <end position="21"/>
    </location>
</feature>
<feature type="non-terminal residue" evidence="2">
    <location>
        <position position="1"/>
    </location>
</feature>
<evidence type="ECO:0000313" key="2">
    <source>
        <dbReference type="EMBL" id="KIY63650.1"/>
    </source>
</evidence>
<dbReference type="Proteomes" id="UP000054007">
    <property type="component" value="Unassembled WGS sequence"/>
</dbReference>
<keyword evidence="3" id="KW-1185">Reference proteome</keyword>
<name>A0A0D7B0B7_9AGAR</name>
<dbReference type="AlphaFoldDB" id="A0A0D7B0B7"/>
<gene>
    <name evidence="2" type="ORF">CYLTODRAFT_402919</name>
</gene>
<dbReference type="EMBL" id="KN880682">
    <property type="protein sequence ID" value="KIY63650.1"/>
    <property type="molecule type" value="Genomic_DNA"/>
</dbReference>
<evidence type="ECO:0000256" key="1">
    <source>
        <dbReference type="SAM" id="MobiDB-lite"/>
    </source>
</evidence>
<protein>
    <submittedName>
        <fullName evidence="2">Uncharacterized protein</fullName>
    </submittedName>
</protein>
<reference evidence="2 3" key="1">
    <citation type="journal article" date="2015" name="Fungal Genet. Biol.">
        <title>Evolution of novel wood decay mechanisms in Agaricales revealed by the genome sequences of Fistulina hepatica and Cylindrobasidium torrendii.</title>
        <authorList>
            <person name="Floudas D."/>
            <person name="Held B.W."/>
            <person name="Riley R."/>
            <person name="Nagy L.G."/>
            <person name="Koehler G."/>
            <person name="Ransdell A.S."/>
            <person name="Younus H."/>
            <person name="Chow J."/>
            <person name="Chiniquy J."/>
            <person name="Lipzen A."/>
            <person name="Tritt A."/>
            <person name="Sun H."/>
            <person name="Haridas S."/>
            <person name="LaButti K."/>
            <person name="Ohm R.A."/>
            <person name="Kues U."/>
            <person name="Blanchette R.A."/>
            <person name="Grigoriev I.V."/>
            <person name="Minto R.E."/>
            <person name="Hibbett D.S."/>
        </authorList>
    </citation>
    <scope>NUCLEOTIDE SEQUENCE [LARGE SCALE GENOMIC DNA]</scope>
    <source>
        <strain evidence="2 3">FP15055 ss-10</strain>
    </source>
</reference>
<organism evidence="2 3">
    <name type="scientific">Cylindrobasidium torrendii FP15055 ss-10</name>
    <dbReference type="NCBI Taxonomy" id="1314674"/>
    <lineage>
        <taxon>Eukaryota</taxon>
        <taxon>Fungi</taxon>
        <taxon>Dikarya</taxon>
        <taxon>Basidiomycota</taxon>
        <taxon>Agaricomycotina</taxon>
        <taxon>Agaricomycetes</taxon>
        <taxon>Agaricomycetidae</taxon>
        <taxon>Agaricales</taxon>
        <taxon>Marasmiineae</taxon>
        <taxon>Physalacriaceae</taxon>
        <taxon>Cylindrobasidium</taxon>
    </lineage>
</organism>
<proteinExistence type="predicted"/>
<sequence length="124" mass="14015">PETTLSQASKRTTPFTRPPPIETRAIPSPDDFFLPPAIALVLLLLFWAQHPIDAVDWSLKVALKGIPTRRRFNLFFLSKRNPTPTHSLQSFFFLRSSQPGPPHRIHFPNTTVTTGRHSFAAHPP</sequence>
<evidence type="ECO:0000313" key="3">
    <source>
        <dbReference type="Proteomes" id="UP000054007"/>
    </source>
</evidence>
<accession>A0A0D7B0B7</accession>